<dbReference type="PROSITE" id="PS50198">
    <property type="entry name" value="PPIC_PPIASE_2"/>
    <property type="match status" value="1"/>
</dbReference>
<keyword evidence="3" id="KW-0732">Signal</keyword>
<protein>
    <recommendedName>
        <fullName evidence="2">peptidylprolyl isomerase</fullName>
        <ecNumber evidence="2">5.2.1.8</ecNumber>
    </recommendedName>
</protein>
<evidence type="ECO:0000256" key="5">
    <source>
        <dbReference type="ARBA" id="ARBA00023235"/>
    </source>
</evidence>
<feature type="domain" description="PpiC" evidence="7">
    <location>
        <begin position="120"/>
        <end position="232"/>
    </location>
</feature>
<evidence type="ECO:0000256" key="2">
    <source>
        <dbReference type="ARBA" id="ARBA00013194"/>
    </source>
</evidence>
<dbReference type="AlphaFoldDB" id="A0A3B0S0F7"/>
<dbReference type="Gene3D" id="1.10.4030.10">
    <property type="entry name" value="Porin chaperone SurA, peptide-binding domain"/>
    <property type="match status" value="1"/>
</dbReference>
<evidence type="ECO:0000256" key="4">
    <source>
        <dbReference type="ARBA" id="ARBA00023110"/>
    </source>
</evidence>
<sequence length="280" mass="32017">MDQPSRLKQLFKEPLIHFLGGALLIFGFFWATGTNRDPADYAIAVSQGDIARMKAGWAQNFRRPPTQKELDGLIEQQITEEIYYREALRLGLDRNDAVIRRRMFTKMRFLNNQGVANDGPSETELRDWMEENSEKYTLSPSYSFEQIFLGQVGEIDETEIEQMVSQLNKGIKQPSALARPISLPEKLTEATRPDIARQFGERFTAALDGLESGKWTGPVRSGFGRHLVKISAKIVSRPAVLDDVRQTVENDWRAAQTVRQEEKMLESYRSQYEIKVAGRE</sequence>
<evidence type="ECO:0000256" key="6">
    <source>
        <dbReference type="SAM" id="Phobius"/>
    </source>
</evidence>
<name>A0A3B0S0F7_9ZZZZ</name>
<gene>
    <name evidence="8" type="ORF">MNBD_ALPHA04-1960</name>
</gene>
<dbReference type="InterPro" id="IPR000297">
    <property type="entry name" value="PPIase_PpiC"/>
</dbReference>
<dbReference type="EC" id="5.2.1.8" evidence="2"/>
<comment type="catalytic activity">
    <reaction evidence="1">
        <text>[protein]-peptidylproline (omega=180) = [protein]-peptidylproline (omega=0)</text>
        <dbReference type="Rhea" id="RHEA:16237"/>
        <dbReference type="Rhea" id="RHEA-COMP:10747"/>
        <dbReference type="Rhea" id="RHEA-COMP:10748"/>
        <dbReference type="ChEBI" id="CHEBI:83833"/>
        <dbReference type="ChEBI" id="CHEBI:83834"/>
        <dbReference type="EC" id="5.2.1.8"/>
    </reaction>
</comment>
<keyword evidence="4" id="KW-0697">Rotamase</keyword>
<dbReference type="Pfam" id="PF13145">
    <property type="entry name" value="Rotamase_2"/>
    <property type="match status" value="1"/>
</dbReference>
<evidence type="ECO:0000256" key="1">
    <source>
        <dbReference type="ARBA" id="ARBA00000971"/>
    </source>
</evidence>
<dbReference type="Gene3D" id="3.10.50.40">
    <property type="match status" value="1"/>
</dbReference>
<dbReference type="PANTHER" id="PTHR47245">
    <property type="entry name" value="PEPTIDYLPROLYL ISOMERASE"/>
    <property type="match status" value="1"/>
</dbReference>
<dbReference type="EMBL" id="UOEF01000252">
    <property type="protein sequence ID" value="VAV97729.1"/>
    <property type="molecule type" value="Genomic_DNA"/>
</dbReference>
<evidence type="ECO:0000313" key="8">
    <source>
        <dbReference type="EMBL" id="VAV97729.1"/>
    </source>
</evidence>
<dbReference type="InterPro" id="IPR046357">
    <property type="entry name" value="PPIase_dom_sf"/>
</dbReference>
<proteinExistence type="predicted"/>
<dbReference type="InterPro" id="IPR050245">
    <property type="entry name" value="PrsA_foldase"/>
</dbReference>
<accession>A0A3B0S0F7</accession>
<keyword evidence="5" id="KW-0413">Isomerase</keyword>
<evidence type="ECO:0000256" key="3">
    <source>
        <dbReference type="ARBA" id="ARBA00022729"/>
    </source>
</evidence>
<evidence type="ECO:0000259" key="7">
    <source>
        <dbReference type="PROSITE" id="PS50198"/>
    </source>
</evidence>
<keyword evidence="6" id="KW-0812">Transmembrane</keyword>
<organism evidence="8">
    <name type="scientific">hydrothermal vent metagenome</name>
    <dbReference type="NCBI Taxonomy" id="652676"/>
    <lineage>
        <taxon>unclassified sequences</taxon>
        <taxon>metagenomes</taxon>
        <taxon>ecological metagenomes</taxon>
    </lineage>
</organism>
<dbReference type="PANTHER" id="PTHR47245:SF1">
    <property type="entry name" value="FOLDASE PROTEIN PRSA"/>
    <property type="match status" value="1"/>
</dbReference>
<dbReference type="GO" id="GO:0003755">
    <property type="term" value="F:peptidyl-prolyl cis-trans isomerase activity"/>
    <property type="evidence" value="ECO:0007669"/>
    <property type="project" value="UniProtKB-KW"/>
</dbReference>
<keyword evidence="6" id="KW-0472">Membrane</keyword>
<reference evidence="8" key="1">
    <citation type="submission" date="2018-06" db="EMBL/GenBank/DDBJ databases">
        <authorList>
            <person name="Zhirakovskaya E."/>
        </authorList>
    </citation>
    <scope>NUCLEOTIDE SEQUENCE</scope>
</reference>
<feature type="transmembrane region" description="Helical" evidence="6">
    <location>
        <begin position="15"/>
        <end position="33"/>
    </location>
</feature>
<keyword evidence="6" id="KW-1133">Transmembrane helix</keyword>